<keyword evidence="5" id="KW-1185">Reference proteome</keyword>
<dbReference type="RefSeq" id="WP_310327631.1">
    <property type="nucleotide sequence ID" value="NZ_JAVDXV010000003.1"/>
</dbReference>
<evidence type="ECO:0000313" key="5">
    <source>
        <dbReference type="Proteomes" id="UP001180825"/>
    </source>
</evidence>
<reference evidence="4 5" key="1">
    <citation type="submission" date="2023-07" db="EMBL/GenBank/DDBJ databases">
        <title>Sorghum-associated microbial communities from plants grown in Nebraska, USA.</title>
        <authorList>
            <person name="Schachtman D."/>
        </authorList>
    </citation>
    <scope>NUCLEOTIDE SEQUENCE [LARGE SCALE GENOMIC DNA]</scope>
    <source>
        <strain evidence="4 5">BE316</strain>
    </source>
</reference>
<dbReference type="PANTHER" id="PTHR44591">
    <property type="entry name" value="STRESS RESPONSE REGULATOR PROTEIN 1"/>
    <property type="match status" value="1"/>
</dbReference>
<dbReference type="CDD" id="cd00156">
    <property type="entry name" value="REC"/>
    <property type="match status" value="1"/>
</dbReference>
<dbReference type="PANTHER" id="PTHR44591:SF3">
    <property type="entry name" value="RESPONSE REGULATORY DOMAIN-CONTAINING PROTEIN"/>
    <property type="match status" value="1"/>
</dbReference>
<dbReference type="SUPFAM" id="SSF52172">
    <property type="entry name" value="CheY-like"/>
    <property type="match status" value="1"/>
</dbReference>
<gene>
    <name evidence="4" type="ORF">J2X21_001857</name>
</gene>
<feature type="domain" description="Response regulatory" evidence="3">
    <location>
        <begin position="41"/>
        <end position="159"/>
    </location>
</feature>
<evidence type="ECO:0000259" key="3">
    <source>
        <dbReference type="PROSITE" id="PS50110"/>
    </source>
</evidence>
<dbReference type="InterPro" id="IPR011006">
    <property type="entry name" value="CheY-like_superfamily"/>
</dbReference>
<dbReference type="SMART" id="SM00448">
    <property type="entry name" value="REC"/>
    <property type="match status" value="1"/>
</dbReference>
<dbReference type="InterPro" id="IPR050595">
    <property type="entry name" value="Bact_response_regulator"/>
</dbReference>
<evidence type="ECO:0000256" key="2">
    <source>
        <dbReference type="PROSITE-ProRule" id="PRU00169"/>
    </source>
</evidence>
<accession>A0ABU2A6C9</accession>
<evidence type="ECO:0000313" key="4">
    <source>
        <dbReference type="EMBL" id="MDR7332724.1"/>
    </source>
</evidence>
<keyword evidence="1 2" id="KW-0597">Phosphoprotein</keyword>
<feature type="modified residue" description="4-aspartylphosphate" evidence="2">
    <location>
        <position position="91"/>
    </location>
</feature>
<dbReference type="Pfam" id="PF00072">
    <property type="entry name" value="Response_reg"/>
    <property type="match status" value="1"/>
</dbReference>
<dbReference type="EMBL" id="JAVDXV010000003">
    <property type="protein sequence ID" value="MDR7332724.1"/>
    <property type="molecule type" value="Genomic_DNA"/>
</dbReference>
<comment type="caution">
    <text evidence="4">The sequence shown here is derived from an EMBL/GenBank/DDBJ whole genome shotgun (WGS) entry which is preliminary data.</text>
</comment>
<dbReference type="PROSITE" id="PS50110">
    <property type="entry name" value="RESPONSE_REGULATORY"/>
    <property type="match status" value="1"/>
</dbReference>
<organism evidence="4 5">
    <name type="scientific">Roseateles asaccharophilus</name>
    <dbReference type="NCBI Taxonomy" id="582607"/>
    <lineage>
        <taxon>Bacteria</taxon>
        <taxon>Pseudomonadati</taxon>
        <taxon>Pseudomonadota</taxon>
        <taxon>Betaproteobacteria</taxon>
        <taxon>Burkholderiales</taxon>
        <taxon>Sphaerotilaceae</taxon>
        <taxon>Roseateles</taxon>
    </lineage>
</organism>
<sequence length="189" mass="20257">MSRIEPKGKRHADGRVQVGVGGVRRLCGEWLIMDGGVPELRVLIIDDNVDFATSMSYLLQMQESCKTAVAFDGAAGVRVAQLFQPALILLDFDLAGAKGSDVLQEIQRLPGAVSHAMSVCVTGNTDPETESRCLGAGFTRFLRKPISADSLARVLRRSLAPAASPHQLPLSRRDGVALQANQPAAYFIG</sequence>
<proteinExistence type="predicted"/>
<dbReference type="InterPro" id="IPR001789">
    <property type="entry name" value="Sig_transdc_resp-reg_receiver"/>
</dbReference>
<name>A0ABU2A6C9_9BURK</name>
<dbReference type="Proteomes" id="UP001180825">
    <property type="component" value="Unassembled WGS sequence"/>
</dbReference>
<evidence type="ECO:0000256" key="1">
    <source>
        <dbReference type="ARBA" id="ARBA00022553"/>
    </source>
</evidence>
<dbReference type="Gene3D" id="3.40.50.2300">
    <property type="match status" value="1"/>
</dbReference>
<protein>
    <submittedName>
        <fullName evidence="4">CheY-like chemotaxis protein</fullName>
    </submittedName>
</protein>